<dbReference type="STRING" id="8022.A0A060YE11"/>
<gene>
    <name evidence="1" type="ORF">GSONMT00046905001</name>
</gene>
<protein>
    <recommendedName>
        <fullName evidence="3">Transposase Tc1-like domain-containing protein</fullName>
    </recommendedName>
</protein>
<accession>A0A060YE11</accession>
<dbReference type="PaxDb" id="8022-A0A060YE11"/>
<proteinExistence type="predicted"/>
<dbReference type="EMBL" id="FR910017">
    <property type="protein sequence ID" value="CDQ89966.1"/>
    <property type="molecule type" value="Genomic_DNA"/>
</dbReference>
<dbReference type="AlphaFoldDB" id="A0A060YE11"/>
<dbReference type="InterPro" id="IPR009057">
    <property type="entry name" value="Homeodomain-like_sf"/>
</dbReference>
<organism evidence="1 2">
    <name type="scientific">Oncorhynchus mykiss</name>
    <name type="common">Rainbow trout</name>
    <name type="synonym">Salmo gairdneri</name>
    <dbReference type="NCBI Taxonomy" id="8022"/>
    <lineage>
        <taxon>Eukaryota</taxon>
        <taxon>Metazoa</taxon>
        <taxon>Chordata</taxon>
        <taxon>Craniata</taxon>
        <taxon>Vertebrata</taxon>
        <taxon>Euteleostomi</taxon>
        <taxon>Actinopterygii</taxon>
        <taxon>Neopterygii</taxon>
        <taxon>Teleostei</taxon>
        <taxon>Protacanthopterygii</taxon>
        <taxon>Salmoniformes</taxon>
        <taxon>Salmonidae</taxon>
        <taxon>Salmoninae</taxon>
        <taxon>Oncorhynchus</taxon>
    </lineage>
</organism>
<sequence length="179" mass="20339">MLKNKDLPSETCQSILEGYSMREIAKKLMIWYNAVYYLVHRIAQTGPNQNRKRSGRPRCTTEEEDKYIRVSSLRNRCLTRPQLAASLNSTRKTPVSTSTVKRQLWDAGLLGNSFVQCLCSFAHLNLLFLLPSLRYGFFFATLPRKPASQMLGLANTTCHWNTGVMVADNGPLYAYVDIP</sequence>
<dbReference type="SUPFAM" id="SSF46689">
    <property type="entry name" value="Homeodomain-like"/>
    <property type="match status" value="1"/>
</dbReference>
<evidence type="ECO:0008006" key="3">
    <source>
        <dbReference type="Google" id="ProtNLM"/>
    </source>
</evidence>
<reference evidence="1" key="1">
    <citation type="journal article" date="2014" name="Nat. Commun.">
        <title>The rainbow trout genome provides novel insights into evolution after whole-genome duplication in vertebrates.</title>
        <authorList>
            <person name="Berthelot C."/>
            <person name="Brunet F."/>
            <person name="Chalopin D."/>
            <person name="Juanchich A."/>
            <person name="Bernard M."/>
            <person name="Noel B."/>
            <person name="Bento P."/>
            <person name="Da Silva C."/>
            <person name="Labadie K."/>
            <person name="Alberti A."/>
            <person name="Aury J.M."/>
            <person name="Louis A."/>
            <person name="Dehais P."/>
            <person name="Bardou P."/>
            <person name="Montfort J."/>
            <person name="Klopp C."/>
            <person name="Cabau C."/>
            <person name="Gaspin C."/>
            <person name="Thorgaard G.H."/>
            <person name="Boussaha M."/>
            <person name="Quillet E."/>
            <person name="Guyomard R."/>
            <person name="Galiana D."/>
            <person name="Bobe J."/>
            <person name="Volff J.N."/>
            <person name="Genet C."/>
            <person name="Wincker P."/>
            <person name="Jaillon O."/>
            <person name="Roest Crollius H."/>
            <person name="Guiguen Y."/>
        </authorList>
    </citation>
    <scope>NUCLEOTIDE SEQUENCE [LARGE SCALE GENOMIC DNA]</scope>
</reference>
<dbReference type="Proteomes" id="UP000193380">
    <property type="component" value="Unassembled WGS sequence"/>
</dbReference>
<reference evidence="1" key="2">
    <citation type="submission" date="2014-03" db="EMBL/GenBank/DDBJ databases">
        <authorList>
            <person name="Genoscope - CEA"/>
        </authorList>
    </citation>
    <scope>NUCLEOTIDE SEQUENCE</scope>
</reference>
<name>A0A060YE11_ONCMY</name>
<evidence type="ECO:0000313" key="2">
    <source>
        <dbReference type="Proteomes" id="UP000193380"/>
    </source>
</evidence>
<evidence type="ECO:0000313" key="1">
    <source>
        <dbReference type="EMBL" id="CDQ89966.1"/>
    </source>
</evidence>